<gene>
    <name evidence="5" type="ORF">DXB65_16445</name>
</gene>
<evidence type="ECO:0000313" key="6">
    <source>
        <dbReference type="Proteomes" id="UP000260983"/>
    </source>
</evidence>
<name>A0A3E5B6Z4_9BACE</name>
<feature type="repeat" description="TPR" evidence="1">
    <location>
        <begin position="495"/>
        <end position="528"/>
    </location>
</feature>
<evidence type="ECO:0000259" key="4">
    <source>
        <dbReference type="Pfam" id="PF12984"/>
    </source>
</evidence>
<dbReference type="Gene3D" id="1.25.40.10">
    <property type="entry name" value="Tetratricopeptide repeat domain"/>
    <property type="match status" value="1"/>
</dbReference>
<feature type="chain" id="PRO_5017592693" evidence="3">
    <location>
        <begin position="26"/>
        <end position="567"/>
    </location>
</feature>
<feature type="domain" description="DUF3868" evidence="4">
    <location>
        <begin position="39"/>
        <end position="102"/>
    </location>
</feature>
<dbReference type="InterPro" id="IPR024480">
    <property type="entry name" value="DUF3868"/>
</dbReference>
<comment type="caution">
    <text evidence="5">The sequence shown here is derived from an EMBL/GenBank/DDBJ whole genome shotgun (WGS) entry which is preliminary data.</text>
</comment>
<dbReference type="InterPro" id="IPR019734">
    <property type="entry name" value="TPR_rpt"/>
</dbReference>
<dbReference type="PROSITE" id="PS50005">
    <property type="entry name" value="TPR"/>
    <property type="match status" value="1"/>
</dbReference>
<dbReference type="InterPro" id="IPR011990">
    <property type="entry name" value="TPR-like_helical_dom_sf"/>
</dbReference>
<dbReference type="RefSeq" id="WP_117724915.1">
    <property type="nucleotide sequence ID" value="NZ_QSUL01000011.1"/>
</dbReference>
<protein>
    <submittedName>
        <fullName evidence="5">DUF3868 domain-containing protein</fullName>
    </submittedName>
</protein>
<evidence type="ECO:0000313" key="5">
    <source>
        <dbReference type="EMBL" id="RGN33316.1"/>
    </source>
</evidence>
<feature type="compositionally biased region" description="Basic and acidic residues" evidence="2">
    <location>
        <begin position="541"/>
        <end position="567"/>
    </location>
</feature>
<feature type="signal peptide" evidence="3">
    <location>
        <begin position="1"/>
        <end position="25"/>
    </location>
</feature>
<accession>A0A3E5B6Z4</accession>
<evidence type="ECO:0000256" key="3">
    <source>
        <dbReference type="SAM" id="SignalP"/>
    </source>
</evidence>
<organism evidence="5 6">
    <name type="scientific">Bacteroides oleiciplenus</name>
    <dbReference type="NCBI Taxonomy" id="626931"/>
    <lineage>
        <taxon>Bacteria</taxon>
        <taxon>Pseudomonadati</taxon>
        <taxon>Bacteroidota</taxon>
        <taxon>Bacteroidia</taxon>
        <taxon>Bacteroidales</taxon>
        <taxon>Bacteroidaceae</taxon>
        <taxon>Bacteroides</taxon>
    </lineage>
</organism>
<dbReference type="InterPro" id="IPR036737">
    <property type="entry name" value="OmpA-like_sf"/>
</dbReference>
<evidence type="ECO:0000256" key="1">
    <source>
        <dbReference type="PROSITE-ProRule" id="PRU00339"/>
    </source>
</evidence>
<feature type="region of interest" description="Disordered" evidence="2">
    <location>
        <begin position="533"/>
        <end position="567"/>
    </location>
</feature>
<dbReference type="Pfam" id="PF12984">
    <property type="entry name" value="DUF3868"/>
    <property type="match status" value="1"/>
</dbReference>
<dbReference type="SUPFAM" id="SSF48452">
    <property type="entry name" value="TPR-like"/>
    <property type="match status" value="1"/>
</dbReference>
<reference evidence="5 6" key="1">
    <citation type="submission" date="2018-08" db="EMBL/GenBank/DDBJ databases">
        <title>A genome reference for cultivated species of the human gut microbiota.</title>
        <authorList>
            <person name="Zou Y."/>
            <person name="Xue W."/>
            <person name="Luo G."/>
        </authorList>
    </citation>
    <scope>NUCLEOTIDE SEQUENCE [LARGE SCALE GENOMIC DNA]</scope>
    <source>
        <strain evidence="5 6">OM05-15BH</strain>
    </source>
</reference>
<keyword evidence="1" id="KW-0802">TPR repeat</keyword>
<dbReference type="SUPFAM" id="SSF103088">
    <property type="entry name" value="OmpA-like"/>
    <property type="match status" value="1"/>
</dbReference>
<proteinExistence type="predicted"/>
<sequence length="567" mass="64608">MMNTIYAFPLRYPFLALLFFLPALPAEGQGARVTLADAQVTNDSLYLSLKMDLSSVRPNSRTCVHFTPILANARGGRLELPPVLVSGRRRYRFDRREWALNTNGRTHRAEPYLIQLCKRRSAPRPVSYHIGVPYSVWMGDAILLLRQEVKDCCDLQLLGVDTISMRLFTEQMIEQQTAPVRYPVSTQQPILMQQPVSVQQTIPVQYVEPLVATPSVTYPVTYSVRDVELYTSMLSFLEPTVEHDKKLDEKAVFYIDYPLGSDNILPDYRNNRTELQKLDSLLFPFSAGDYSSMEHIRVCGYASPDGPYIDNERLAGSRARFFASYICNACGIPRSRIETTCVAEDWEGLSALLQSEQPLYAAAALSIIQNVGVFNGREKQLMDLRGGQPYRDMLRHFFPRLRRLEVSVRWNIRAVSAGEAYKLIYTHPEWLSLAEMYGVARYYRPGTEQYREVYEIAAYRFPEDVVANINASSAVMLTGDVKSARVYLQRVESDPRSWNNLGVLALIEGKPGEAEDWFRKAVGVEPQKARQNLQQLQHIPVTERKLQDKSHAVEDQIRSVQDKGGTR</sequence>
<keyword evidence="3" id="KW-0732">Signal</keyword>
<dbReference type="EMBL" id="QSUL01000011">
    <property type="protein sequence ID" value="RGN33316.1"/>
    <property type="molecule type" value="Genomic_DNA"/>
</dbReference>
<dbReference type="AlphaFoldDB" id="A0A3E5B6Z4"/>
<dbReference type="Proteomes" id="UP000260983">
    <property type="component" value="Unassembled WGS sequence"/>
</dbReference>
<dbReference type="Gene3D" id="3.30.1330.60">
    <property type="entry name" value="OmpA-like domain"/>
    <property type="match status" value="1"/>
</dbReference>
<evidence type="ECO:0000256" key="2">
    <source>
        <dbReference type="SAM" id="MobiDB-lite"/>
    </source>
</evidence>